<protein>
    <submittedName>
        <fullName evidence="1">Uncharacterized protein</fullName>
    </submittedName>
</protein>
<evidence type="ECO:0000313" key="1">
    <source>
        <dbReference type="EMBL" id="KAH7908130.1"/>
    </source>
</evidence>
<gene>
    <name evidence="1" type="ORF">BJ138DRAFT_1208160</name>
</gene>
<proteinExistence type="predicted"/>
<evidence type="ECO:0000313" key="2">
    <source>
        <dbReference type="Proteomes" id="UP000790377"/>
    </source>
</evidence>
<feature type="non-terminal residue" evidence="1">
    <location>
        <position position="1"/>
    </location>
</feature>
<sequence>PPTDEEVQAFNCRDPGCIQISAENFRLDLSRSRNSPFNRQAKHVFAKDFINKVTQEKWYTHPSIPLRFLTHNFVECTLHSQMSNLKRSYREKVIPIGATRTPIRLQNSARSSRKGRLFTSRMQAMTKDPGLIQHIPLMTKLGNCTMSSDESEVEGDEKKFATVTPIWRSKELSAFLWRVDEAVSNQRIPKVGHNRVRGNPPRRRYRPSIARTSVKSTAPPGLPINCYDPVWRQNLREHDLMALQADPSIYHF</sequence>
<organism evidence="1 2">
    <name type="scientific">Hygrophoropsis aurantiaca</name>
    <dbReference type="NCBI Taxonomy" id="72124"/>
    <lineage>
        <taxon>Eukaryota</taxon>
        <taxon>Fungi</taxon>
        <taxon>Dikarya</taxon>
        <taxon>Basidiomycota</taxon>
        <taxon>Agaricomycotina</taxon>
        <taxon>Agaricomycetes</taxon>
        <taxon>Agaricomycetidae</taxon>
        <taxon>Boletales</taxon>
        <taxon>Coniophorineae</taxon>
        <taxon>Hygrophoropsidaceae</taxon>
        <taxon>Hygrophoropsis</taxon>
    </lineage>
</organism>
<name>A0ACB8A428_9AGAM</name>
<accession>A0ACB8A428</accession>
<dbReference type="Proteomes" id="UP000790377">
    <property type="component" value="Unassembled WGS sequence"/>
</dbReference>
<reference evidence="1" key="1">
    <citation type="journal article" date="2021" name="New Phytol.">
        <title>Evolutionary innovations through gain and loss of genes in the ectomycorrhizal Boletales.</title>
        <authorList>
            <person name="Wu G."/>
            <person name="Miyauchi S."/>
            <person name="Morin E."/>
            <person name="Kuo A."/>
            <person name="Drula E."/>
            <person name="Varga T."/>
            <person name="Kohler A."/>
            <person name="Feng B."/>
            <person name="Cao Y."/>
            <person name="Lipzen A."/>
            <person name="Daum C."/>
            <person name="Hundley H."/>
            <person name="Pangilinan J."/>
            <person name="Johnson J."/>
            <person name="Barry K."/>
            <person name="LaButti K."/>
            <person name="Ng V."/>
            <person name="Ahrendt S."/>
            <person name="Min B."/>
            <person name="Choi I.G."/>
            <person name="Park H."/>
            <person name="Plett J.M."/>
            <person name="Magnuson J."/>
            <person name="Spatafora J.W."/>
            <person name="Nagy L.G."/>
            <person name="Henrissat B."/>
            <person name="Grigoriev I.V."/>
            <person name="Yang Z.L."/>
            <person name="Xu J."/>
            <person name="Martin F.M."/>
        </authorList>
    </citation>
    <scope>NUCLEOTIDE SEQUENCE</scope>
    <source>
        <strain evidence="1">ATCC 28755</strain>
    </source>
</reference>
<feature type="non-terminal residue" evidence="1">
    <location>
        <position position="252"/>
    </location>
</feature>
<comment type="caution">
    <text evidence="1">The sequence shown here is derived from an EMBL/GenBank/DDBJ whole genome shotgun (WGS) entry which is preliminary data.</text>
</comment>
<keyword evidence="2" id="KW-1185">Reference proteome</keyword>
<dbReference type="EMBL" id="MU267845">
    <property type="protein sequence ID" value="KAH7908130.1"/>
    <property type="molecule type" value="Genomic_DNA"/>
</dbReference>